<gene>
    <name evidence="3" type="ordered locus">Cyan7822_2442</name>
</gene>
<dbReference type="Proteomes" id="UP000008206">
    <property type="component" value="Chromosome"/>
</dbReference>
<accession>E0UGT6</accession>
<protein>
    <recommendedName>
        <fullName evidence="2">DUF4168 domain-containing protein</fullName>
    </recommendedName>
</protein>
<name>E0UGT6_GLOV7</name>
<evidence type="ECO:0000313" key="3">
    <source>
        <dbReference type="EMBL" id="ADN14417.1"/>
    </source>
</evidence>
<sequence length="175" mass="19792">MLFKSQKKFQKKAVTTISVMIASCAFCWLNPAQAQTVVSQTHIAQASASNISNAELEQFVKVHAQLVAIDKQTTQQMIDVIQQEGMTIDRFNVIGNWIINSTDSKEAPTPPVSQAEMESFKKVVAKITPLQEQAEAKMKQVFATEKFEVERYKQIFEAVRTDPKLQNQVQQMLQK</sequence>
<evidence type="ECO:0000256" key="1">
    <source>
        <dbReference type="SAM" id="SignalP"/>
    </source>
</evidence>
<reference evidence="4" key="1">
    <citation type="journal article" date="2011" name="MBio">
        <title>Novel metabolic attributes of the genus Cyanothece, comprising a group of unicellular nitrogen-fixing Cyanobacteria.</title>
        <authorList>
            <person name="Bandyopadhyay A."/>
            <person name="Elvitigala T."/>
            <person name="Welsh E."/>
            <person name="Stockel J."/>
            <person name="Liberton M."/>
            <person name="Min H."/>
            <person name="Sherman L.A."/>
            <person name="Pakrasi H.B."/>
        </authorList>
    </citation>
    <scope>NUCLEOTIDE SEQUENCE [LARGE SCALE GENOMIC DNA]</scope>
    <source>
        <strain evidence="4">PCC 7822</strain>
    </source>
</reference>
<dbReference type="KEGG" id="cyj:Cyan7822_2442"/>
<dbReference type="RefSeq" id="WP_013322522.1">
    <property type="nucleotide sequence ID" value="NC_014501.1"/>
</dbReference>
<proteinExistence type="predicted"/>
<dbReference type="Pfam" id="PF13767">
    <property type="entry name" value="DUF4168"/>
    <property type="match status" value="2"/>
</dbReference>
<feature type="signal peptide" evidence="1">
    <location>
        <begin position="1"/>
        <end position="34"/>
    </location>
</feature>
<keyword evidence="4" id="KW-1185">Reference proteome</keyword>
<evidence type="ECO:0000313" key="4">
    <source>
        <dbReference type="Proteomes" id="UP000008206"/>
    </source>
</evidence>
<dbReference type="eggNOG" id="ENOG50334MW">
    <property type="taxonomic scope" value="Bacteria"/>
</dbReference>
<organism evidence="3 4">
    <name type="scientific">Gloeothece verrucosa (strain PCC 7822)</name>
    <name type="common">Cyanothece sp. (strain PCC 7822)</name>
    <dbReference type="NCBI Taxonomy" id="497965"/>
    <lineage>
        <taxon>Bacteria</taxon>
        <taxon>Bacillati</taxon>
        <taxon>Cyanobacteriota</taxon>
        <taxon>Cyanophyceae</taxon>
        <taxon>Oscillatoriophycideae</taxon>
        <taxon>Chroococcales</taxon>
        <taxon>Aphanothecaceae</taxon>
        <taxon>Gloeothece</taxon>
        <taxon>Gloeothece verrucosa</taxon>
    </lineage>
</organism>
<dbReference type="AlphaFoldDB" id="E0UGT6"/>
<feature type="domain" description="DUF4168" evidence="2">
    <location>
        <begin position="41"/>
        <end position="96"/>
    </location>
</feature>
<feature type="domain" description="DUF4168" evidence="2">
    <location>
        <begin position="108"/>
        <end position="169"/>
    </location>
</feature>
<dbReference type="InterPro" id="IPR025433">
    <property type="entry name" value="DUF4168"/>
</dbReference>
<evidence type="ECO:0000259" key="2">
    <source>
        <dbReference type="Pfam" id="PF13767"/>
    </source>
</evidence>
<dbReference type="OrthoDB" id="427719at2"/>
<feature type="chain" id="PRO_5003141335" description="DUF4168 domain-containing protein" evidence="1">
    <location>
        <begin position="35"/>
        <end position="175"/>
    </location>
</feature>
<keyword evidence="1" id="KW-0732">Signal</keyword>
<dbReference type="STRING" id="497965.Cyan7822_2442"/>
<dbReference type="PROSITE" id="PS51257">
    <property type="entry name" value="PROKAR_LIPOPROTEIN"/>
    <property type="match status" value="1"/>
</dbReference>
<dbReference type="EMBL" id="CP002198">
    <property type="protein sequence ID" value="ADN14417.1"/>
    <property type="molecule type" value="Genomic_DNA"/>
</dbReference>
<dbReference type="HOGENOM" id="CLU_132544_0_0_3"/>